<comment type="function">
    <text evidence="9 12">Involved in protein N-glycosylation. Essential for the second step of the dolichol-linked oligosaccharide pathway.</text>
</comment>
<evidence type="ECO:0000256" key="5">
    <source>
        <dbReference type="ARBA" id="ARBA00017468"/>
    </source>
</evidence>
<evidence type="ECO:0000256" key="6">
    <source>
        <dbReference type="ARBA" id="ARBA00022676"/>
    </source>
</evidence>
<evidence type="ECO:0000256" key="2">
    <source>
        <dbReference type="ARBA" id="ARBA00006962"/>
    </source>
</evidence>
<evidence type="ECO:0000256" key="7">
    <source>
        <dbReference type="ARBA" id="ARBA00022679"/>
    </source>
</evidence>
<name>A0A1E3PG48_9ASCO</name>
<comment type="similarity">
    <text evidence="2 12">Belongs to the glycosyltransferase 28 family.</text>
</comment>
<evidence type="ECO:0000256" key="11">
    <source>
        <dbReference type="ARBA" id="ARBA00048184"/>
    </source>
</evidence>
<gene>
    <name evidence="12" type="primary">ALG13</name>
    <name evidence="14" type="ORF">NADFUDRAFT_43296</name>
</gene>
<comment type="catalytic activity">
    <reaction evidence="11">
        <text>an N-acetyl-alpha-D-glucosaminyl-diphospho-di-trans,poly-cis-dolichol + UDP-N-acetyl-alpha-D-glucosamine = an N,N'-diacetylchitobiosyl-diphospho-di-trans,poly-cis-dolichol + UDP + H(+)</text>
        <dbReference type="Rhea" id="RHEA:23380"/>
        <dbReference type="Rhea" id="RHEA-COMP:19507"/>
        <dbReference type="Rhea" id="RHEA-COMP:19510"/>
        <dbReference type="ChEBI" id="CHEBI:15378"/>
        <dbReference type="ChEBI" id="CHEBI:57269"/>
        <dbReference type="ChEBI" id="CHEBI:57705"/>
        <dbReference type="ChEBI" id="CHEBI:58223"/>
        <dbReference type="ChEBI" id="CHEBI:58427"/>
        <dbReference type="EC" id="2.4.1.141"/>
    </reaction>
</comment>
<evidence type="ECO:0000313" key="15">
    <source>
        <dbReference type="Proteomes" id="UP000095009"/>
    </source>
</evidence>
<evidence type="ECO:0000256" key="9">
    <source>
        <dbReference type="ARBA" id="ARBA00024804"/>
    </source>
</evidence>
<dbReference type="GO" id="GO:0004577">
    <property type="term" value="F:N-acetylglucosaminyldiphosphodolichol N-acetylglucosaminyltransferase activity"/>
    <property type="evidence" value="ECO:0007669"/>
    <property type="project" value="UniProtKB-EC"/>
</dbReference>
<dbReference type="GO" id="GO:0098548">
    <property type="term" value="C:cytoplasmic side of Golgi membrane"/>
    <property type="evidence" value="ECO:0007669"/>
    <property type="project" value="EnsemblFungi"/>
</dbReference>
<dbReference type="GO" id="GO:0042802">
    <property type="term" value="F:identical protein binding"/>
    <property type="evidence" value="ECO:0007669"/>
    <property type="project" value="EnsemblFungi"/>
</dbReference>
<evidence type="ECO:0000313" key="14">
    <source>
        <dbReference type="EMBL" id="ODQ64290.1"/>
    </source>
</evidence>
<evidence type="ECO:0000256" key="3">
    <source>
        <dbReference type="ARBA" id="ARBA00011198"/>
    </source>
</evidence>
<dbReference type="GO" id="GO:0006488">
    <property type="term" value="P:dolichol-linked oligosaccharide biosynthetic process"/>
    <property type="evidence" value="ECO:0007669"/>
    <property type="project" value="EnsemblFungi"/>
</dbReference>
<comment type="subunit">
    <text evidence="3 12">Heterodimer with ALG14 to form a functional enzyme.</text>
</comment>
<dbReference type="PANTHER" id="PTHR12867:SF6">
    <property type="entry name" value="N-ACETYLGLUCOSAMINYLDIPHOSPHODOLICHOL N-ACETYLGLUCOSAMINYLTRANSFERASE"/>
    <property type="match status" value="1"/>
</dbReference>
<dbReference type="EMBL" id="KV454412">
    <property type="protein sequence ID" value="ODQ64290.1"/>
    <property type="molecule type" value="Genomic_DNA"/>
</dbReference>
<organism evidence="14 15">
    <name type="scientific">Nadsonia fulvescens var. elongata DSM 6958</name>
    <dbReference type="NCBI Taxonomy" id="857566"/>
    <lineage>
        <taxon>Eukaryota</taxon>
        <taxon>Fungi</taxon>
        <taxon>Dikarya</taxon>
        <taxon>Ascomycota</taxon>
        <taxon>Saccharomycotina</taxon>
        <taxon>Dipodascomycetes</taxon>
        <taxon>Dipodascales</taxon>
        <taxon>Dipodascales incertae sedis</taxon>
        <taxon>Nadsonia</taxon>
    </lineage>
</organism>
<evidence type="ECO:0000256" key="4">
    <source>
        <dbReference type="ARBA" id="ARBA00012614"/>
    </source>
</evidence>
<proteinExistence type="inferred from homology"/>
<protein>
    <recommendedName>
        <fullName evidence="5 12">UDP-N-acetylglucosamine transferase subunit ALG13</fullName>
        <ecNumber evidence="4 12">2.4.1.141</ecNumber>
    </recommendedName>
    <alternativeName>
        <fullName evidence="10 12">Asparagine-linked glycosylation protein 13</fullName>
    </alternativeName>
</protein>
<reference evidence="14 15" key="1">
    <citation type="journal article" date="2016" name="Proc. Natl. Acad. Sci. U.S.A.">
        <title>Comparative genomics of biotechnologically important yeasts.</title>
        <authorList>
            <person name="Riley R."/>
            <person name="Haridas S."/>
            <person name="Wolfe K.H."/>
            <person name="Lopes M.R."/>
            <person name="Hittinger C.T."/>
            <person name="Goeker M."/>
            <person name="Salamov A.A."/>
            <person name="Wisecaver J.H."/>
            <person name="Long T.M."/>
            <person name="Calvey C.H."/>
            <person name="Aerts A.L."/>
            <person name="Barry K.W."/>
            <person name="Choi C."/>
            <person name="Clum A."/>
            <person name="Coughlan A.Y."/>
            <person name="Deshpande S."/>
            <person name="Douglass A.P."/>
            <person name="Hanson S.J."/>
            <person name="Klenk H.-P."/>
            <person name="LaButti K.M."/>
            <person name="Lapidus A."/>
            <person name="Lindquist E.A."/>
            <person name="Lipzen A.M."/>
            <person name="Meier-Kolthoff J.P."/>
            <person name="Ohm R.A."/>
            <person name="Otillar R.P."/>
            <person name="Pangilinan J.L."/>
            <person name="Peng Y."/>
            <person name="Rokas A."/>
            <person name="Rosa C.A."/>
            <person name="Scheuner C."/>
            <person name="Sibirny A.A."/>
            <person name="Slot J.C."/>
            <person name="Stielow J.B."/>
            <person name="Sun H."/>
            <person name="Kurtzman C.P."/>
            <person name="Blackwell M."/>
            <person name="Grigoriev I.V."/>
            <person name="Jeffries T.W."/>
        </authorList>
    </citation>
    <scope>NUCLEOTIDE SEQUENCE [LARGE SCALE GENOMIC DNA]</scope>
    <source>
        <strain evidence="14 15">DSM 6958</strain>
    </source>
</reference>
<dbReference type="AlphaFoldDB" id="A0A1E3PG48"/>
<dbReference type="Gene3D" id="3.40.50.2000">
    <property type="entry name" value="Glycogen Phosphorylase B"/>
    <property type="match status" value="1"/>
</dbReference>
<dbReference type="Pfam" id="PF04101">
    <property type="entry name" value="Glyco_tran_28_C"/>
    <property type="match status" value="1"/>
</dbReference>
<evidence type="ECO:0000256" key="12">
    <source>
        <dbReference type="RuleBase" id="RU362128"/>
    </source>
</evidence>
<keyword evidence="7 12" id="KW-0808">Transferase</keyword>
<evidence type="ECO:0000256" key="1">
    <source>
        <dbReference type="ARBA" id="ARBA00004240"/>
    </source>
</evidence>
<evidence type="ECO:0000256" key="8">
    <source>
        <dbReference type="ARBA" id="ARBA00022824"/>
    </source>
</evidence>
<accession>A0A1E3PG48</accession>
<dbReference type="GO" id="GO:0043541">
    <property type="term" value="C:UDP-N-acetylglucosamine transferase complex"/>
    <property type="evidence" value="ECO:0007669"/>
    <property type="project" value="EnsemblFungi"/>
</dbReference>
<dbReference type="SUPFAM" id="SSF53756">
    <property type="entry name" value="UDP-Glycosyltransferase/glycogen phosphorylase"/>
    <property type="match status" value="1"/>
</dbReference>
<dbReference type="PANTHER" id="PTHR12867">
    <property type="entry name" value="GLYCOSYL TRANSFERASE-RELATED"/>
    <property type="match status" value="1"/>
</dbReference>
<comment type="subcellular location">
    <subcellularLocation>
        <location evidence="1 12">Endoplasmic reticulum</location>
    </subcellularLocation>
</comment>
<dbReference type="OrthoDB" id="20273at2759"/>
<keyword evidence="8 12" id="KW-0256">Endoplasmic reticulum</keyword>
<dbReference type="Proteomes" id="UP000095009">
    <property type="component" value="Unassembled WGS sequence"/>
</dbReference>
<keyword evidence="6 12" id="KW-0328">Glycosyltransferase</keyword>
<sequence length="190" mass="21369">MSSGKTVFVTVGATVPFDEMIQLVLATRSRQLLHDQGFRHLVIQHGHRDEKKWSNIIQGVELDDTWTDLVKEFELDDTWTLDSMAYSEDITSLINQADLVISHAGTGSILDALRLQKPLVVVVNSQLMDNHQLEVAHEFSQGGYLLYSLVDQVSFECVLAQVPKFRFQTLPEASPSIIPSIIDQETFLLS</sequence>
<dbReference type="EC" id="2.4.1.141" evidence="4 12"/>
<dbReference type="STRING" id="857566.A0A1E3PG48"/>
<dbReference type="GO" id="GO:0005829">
    <property type="term" value="C:cytosol"/>
    <property type="evidence" value="ECO:0007669"/>
    <property type="project" value="EnsemblFungi"/>
</dbReference>
<keyword evidence="15" id="KW-1185">Reference proteome</keyword>
<evidence type="ECO:0000259" key="13">
    <source>
        <dbReference type="Pfam" id="PF04101"/>
    </source>
</evidence>
<dbReference type="InterPro" id="IPR039042">
    <property type="entry name" value="Alg13-like"/>
</dbReference>
<evidence type="ECO:0000256" key="10">
    <source>
        <dbReference type="ARBA" id="ARBA00032061"/>
    </source>
</evidence>
<dbReference type="InterPro" id="IPR007235">
    <property type="entry name" value="Glyco_trans_28_C"/>
</dbReference>
<feature type="domain" description="Glycosyl transferase family 28 C-terminal" evidence="13">
    <location>
        <begin position="6"/>
        <end position="162"/>
    </location>
</feature>